<dbReference type="InterPro" id="IPR043141">
    <property type="entry name" value="Ribosomal_uL10-like_sf"/>
</dbReference>
<dbReference type="PANTHER" id="PTHR45699">
    <property type="entry name" value="60S ACIDIC RIBOSOMAL PROTEIN P0"/>
    <property type="match status" value="1"/>
</dbReference>
<dbReference type="EMBL" id="BARU01003568">
    <property type="protein sequence ID" value="GAH25023.1"/>
    <property type="molecule type" value="Genomic_DNA"/>
</dbReference>
<feature type="non-terminal residue" evidence="5">
    <location>
        <position position="1"/>
    </location>
</feature>
<evidence type="ECO:0000259" key="4">
    <source>
        <dbReference type="Pfam" id="PF17777"/>
    </source>
</evidence>
<sequence length="289" mass="32104">DLSEEKKKIVVELSNLIKNKKTILIASIKDIPSSQYQEIVKKLRGKAIVKVPKKNIIFRALDSSGNEAIKKLRNHIKENFAILFSDIDAFELAAELISKKSPVKAKSGQEAVKDIEIQEGPTDLIPGPAITELGALGIQIKIEKGKIHIKEPKIIVKAGEKISATAADIMNKFNIKPFSVGFIPLALFDTKEEKLYLDIKIDKEKTIEEIKEAFGKALPFAVQINYISKDTIKFLIGKAGAEGKVLEELAPKDRTSGSIINPYIRFFVSFPFVKTYSSISIKHSSQSRL</sequence>
<accession>X1FW95</accession>
<organism evidence="5">
    <name type="scientific">marine sediment metagenome</name>
    <dbReference type="NCBI Taxonomy" id="412755"/>
    <lineage>
        <taxon>unclassified sequences</taxon>
        <taxon>metagenomes</taxon>
        <taxon>ecological metagenomes</taxon>
    </lineage>
</organism>
<dbReference type="SUPFAM" id="SSF160369">
    <property type="entry name" value="Ribosomal protein L10-like"/>
    <property type="match status" value="1"/>
</dbReference>
<evidence type="ECO:0000256" key="2">
    <source>
        <dbReference type="ARBA" id="ARBA00022980"/>
    </source>
</evidence>
<dbReference type="InterPro" id="IPR001790">
    <property type="entry name" value="Ribosomal_uL10"/>
</dbReference>
<evidence type="ECO:0000256" key="1">
    <source>
        <dbReference type="ARBA" id="ARBA00008889"/>
    </source>
</evidence>
<dbReference type="InterPro" id="IPR043164">
    <property type="entry name" value="Ribosomal_uL10-like_insert_sf"/>
</dbReference>
<dbReference type="GO" id="GO:0070180">
    <property type="term" value="F:large ribosomal subunit rRNA binding"/>
    <property type="evidence" value="ECO:0007669"/>
    <property type="project" value="TreeGrafter"/>
</dbReference>
<proteinExistence type="inferred from homology"/>
<dbReference type="GO" id="GO:0003735">
    <property type="term" value="F:structural constituent of ribosome"/>
    <property type="evidence" value="ECO:0007669"/>
    <property type="project" value="TreeGrafter"/>
</dbReference>
<comment type="similarity">
    <text evidence="1">Belongs to the universal ribosomal protein uL10 family.</text>
</comment>
<dbReference type="PANTHER" id="PTHR45699:SF3">
    <property type="entry name" value="LARGE RIBOSOMAL SUBUNIT PROTEIN UL10"/>
    <property type="match status" value="1"/>
</dbReference>
<dbReference type="AlphaFoldDB" id="X1FW95"/>
<reference evidence="5" key="1">
    <citation type="journal article" date="2014" name="Front. Microbiol.">
        <title>High frequency of phylogenetically diverse reductive dehalogenase-homologous genes in deep subseafloor sedimentary metagenomes.</title>
        <authorList>
            <person name="Kawai M."/>
            <person name="Futagami T."/>
            <person name="Toyoda A."/>
            <person name="Takaki Y."/>
            <person name="Nishi S."/>
            <person name="Hori S."/>
            <person name="Arai W."/>
            <person name="Tsubouchi T."/>
            <person name="Morono Y."/>
            <person name="Uchiyama I."/>
            <person name="Ito T."/>
            <person name="Fujiyama A."/>
            <person name="Inagaki F."/>
            <person name="Takami H."/>
        </authorList>
    </citation>
    <scope>NUCLEOTIDE SEQUENCE</scope>
    <source>
        <strain evidence="5">Expedition CK06-06</strain>
    </source>
</reference>
<protein>
    <recommendedName>
        <fullName evidence="4">Large ribosomal subunit protein uL10-like insertion domain-containing protein</fullName>
    </recommendedName>
</protein>
<evidence type="ECO:0000313" key="5">
    <source>
        <dbReference type="EMBL" id="GAH25023.1"/>
    </source>
</evidence>
<dbReference type="Gene3D" id="6.10.140.760">
    <property type="match status" value="1"/>
</dbReference>
<gene>
    <name evidence="5" type="ORF">S03H2_07648</name>
</gene>
<dbReference type="GO" id="GO:0000027">
    <property type="term" value="P:ribosomal large subunit assembly"/>
    <property type="evidence" value="ECO:0007669"/>
    <property type="project" value="TreeGrafter"/>
</dbReference>
<feature type="non-terminal residue" evidence="5">
    <location>
        <position position="289"/>
    </location>
</feature>
<comment type="caution">
    <text evidence="5">The sequence shown here is derived from an EMBL/GenBank/DDBJ whole genome shotgun (WGS) entry which is preliminary data.</text>
</comment>
<keyword evidence="3" id="KW-0687">Ribonucleoprotein</keyword>
<dbReference type="Pfam" id="PF00466">
    <property type="entry name" value="Ribosomal_L10"/>
    <property type="match status" value="1"/>
</dbReference>
<dbReference type="InterPro" id="IPR040637">
    <property type="entry name" value="Ribosomal_uL10-like_insert"/>
</dbReference>
<feature type="domain" description="Large ribosomal subunit protein uL10-like insertion" evidence="4">
    <location>
        <begin position="105"/>
        <end position="175"/>
    </location>
</feature>
<dbReference type="Gene3D" id="3.90.105.20">
    <property type="match status" value="1"/>
</dbReference>
<dbReference type="GO" id="GO:0002181">
    <property type="term" value="P:cytoplasmic translation"/>
    <property type="evidence" value="ECO:0007669"/>
    <property type="project" value="TreeGrafter"/>
</dbReference>
<dbReference type="InterPro" id="IPR050323">
    <property type="entry name" value="Ribosomal_protein_uL10"/>
</dbReference>
<dbReference type="Pfam" id="PF17777">
    <property type="entry name" value="RL10P_insert"/>
    <property type="match status" value="1"/>
</dbReference>
<keyword evidence="2" id="KW-0689">Ribosomal protein</keyword>
<name>X1FW95_9ZZZZ</name>
<evidence type="ECO:0000256" key="3">
    <source>
        <dbReference type="ARBA" id="ARBA00023274"/>
    </source>
</evidence>
<dbReference type="GO" id="GO:0022625">
    <property type="term" value="C:cytosolic large ribosomal subunit"/>
    <property type="evidence" value="ECO:0007669"/>
    <property type="project" value="TreeGrafter"/>
</dbReference>
<dbReference type="Gene3D" id="3.30.70.1730">
    <property type="match status" value="1"/>
</dbReference>